<dbReference type="OrthoDB" id="2991095at2"/>
<reference evidence="1 2" key="1">
    <citation type="submission" date="2017-02" db="EMBL/GenBank/DDBJ databases">
        <authorList>
            <person name="Peterson S.W."/>
        </authorList>
    </citation>
    <scope>NUCLEOTIDE SEQUENCE [LARGE SCALE GENOMIC DNA]</scope>
    <source>
        <strain evidence="1 2">ATCC 35992</strain>
    </source>
</reference>
<sequence length="226" mass="26595">MTIDDARIEYNKVVRDNLKNIRAGKLKSPDCTYTEYVLVEHSFLYAEDGAYEMEISLAPDAICGDKTIDKMVSLYPDEYERKSLYKLIRDNRFDCLIWPTYAISINQMRYAVYRDRVDLTLMDVERFYNIIEDEAKLGNAFSDVAFDRIEKECRLSKAYLNFHTLAWMCSFKNFSDFVEKRGLKDFVEYDGKKYHATAWAGSDTRINSEDFKVYFERLVDVMGKMA</sequence>
<dbReference type="Proteomes" id="UP000190814">
    <property type="component" value="Unassembled WGS sequence"/>
</dbReference>
<evidence type="ECO:0000313" key="1">
    <source>
        <dbReference type="EMBL" id="SKA65680.1"/>
    </source>
</evidence>
<proteinExistence type="predicted"/>
<dbReference type="AlphaFoldDB" id="A0A1T4VL38"/>
<dbReference type="EMBL" id="FUXZ01000006">
    <property type="protein sequence ID" value="SKA65680.1"/>
    <property type="molecule type" value="Genomic_DNA"/>
</dbReference>
<keyword evidence="2" id="KW-1185">Reference proteome</keyword>
<protein>
    <submittedName>
        <fullName evidence="1">Uncharacterized protein</fullName>
    </submittedName>
</protein>
<evidence type="ECO:0000313" key="2">
    <source>
        <dbReference type="Proteomes" id="UP000190814"/>
    </source>
</evidence>
<dbReference type="STRING" id="39495.SAMN02745111_01165"/>
<dbReference type="RefSeq" id="WP_078766032.1">
    <property type="nucleotide sequence ID" value="NZ_FUXZ01000006.1"/>
</dbReference>
<name>A0A1T4VL38_9FIRM</name>
<gene>
    <name evidence="1" type="ORF">SAMN02745111_01165</name>
</gene>
<organism evidence="1 2">
    <name type="scientific">Eubacterium uniforme</name>
    <dbReference type="NCBI Taxonomy" id="39495"/>
    <lineage>
        <taxon>Bacteria</taxon>
        <taxon>Bacillati</taxon>
        <taxon>Bacillota</taxon>
        <taxon>Clostridia</taxon>
        <taxon>Eubacteriales</taxon>
        <taxon>Eubacteriaceae</taxon>
        <taxon>Eubacterium</taxon>
    </lineage>
</organism>
<accession>A0A1T4VL38</accession>